<keyword evidence="10" id="KW-1185">Reference proteome</keyword>
<reference evidence="9 10" key="1">
    <citation type="submission" date="2018-10" db="EMBL/GenBank/DDBJ databases">
        <title>The genome of Streptomyces dangxiongensis Z022.</title>
        <authorList>
            <person name="Zhang B."/>
        </authorList>
    </citation>
    <scope>NUCLEOTIDE SEQUENCE [LARGE SCALE GENOMIC DNA]</scope>
    <source>
        <strain evidence="9 10">Z022</strain>
    </source>
</reference>
<sequence>MTFLTRAAAAAGALLAAAGLLTAGPAHAASRDSRPDNWLHLTVTRGDARSGDTRSAVLLCDPPQGHAHAADACAELDAADGDVGRIPAKKVFCPMIFAPVTTHARGQWNGRAVDFQQTYTSVCVMNARTGSVFALDG</sequence>
<keyword evidence="3" id="KW-0964">Secreted</keyword>
<dbReference type="Gene3D" id="3.30.350.10">
    <property type="entry name" value="Subtilisin inhibitor-like"/>
    <property type="match status" value="1"/>
</dbReference>
<dbReference type="InterPro" id="IPR023549">
    <property type="entry name" value="Subtilisin_inhibitor"/>
</dbReference>
<evidence type="ECO:0000256" key="1">
    <source>
        <dbReference type="ARBA" id="ARBA00004613"/>
    </source>
</evidence>
<dbReference type="GO" id="GO:0005576">
    <property type="term" value="C:extracellular region"/>
    <property type="evidence" value="ECO:0007669"/>
    <property type="project" value="UniProtKB-SubCell"/>
</dbReference>
<dbReference type="Proteomes" id="UP000268329">
    <property type="component" value="Chromosome"/>
</dbReference>
<dbReference type="SUPFAM" id="SSF55399">
    <property type="entry name" value="Subtilisin inhibitor"/>
    <property type="match status" value="1"/>
</dbReference>
<accession>A0A3G2JE53</accession>
<dbReference type="InterPro" id="IPR036819">
    <property type="entry name" value="Subtilisin_inhibitor-like_sf"/>
</dbReference>
<evidence type="ECO:0000259" key="8">
    <source>
        <dbReference type="Pfam" id="PF00720"/>
    </source>
</evidence>
<dbReference type="GO" id="GO:0004867">
    <property type="term" value="F:serine-type endopeptidase inhibitor activity"/>
    <property type="evidence" value="ECO:0007669"/>
    <property type="project" value="UniProtKB-KW"/>
</dbReference>
<comment type="similarity">
    <text evidence="2">Belongs to the protease inhibitor I16 (SSI) family.</text>
</comment>
<keyword evidence="4" id="KW-0646">Protease inhibitor</keyword>
<comment type="subcellular location">
    <subcellularLocation>
        <location evidence="1">Secreted</location>
    </subcellularLocation>
</comment>
<dbReference type="PROSITE" id="PS00999">
    <property type="entry name" value="SSI"/>
    <property type="match status" value="1"/>
</dbReference>
<organism evidence="9 10">
    <name type="scientific">Streptomyces dangxiongensis</name>
    <dbReference type="NCBI Taxonomy" id="1442032"/>
    <lineage>
        <taxon>Bacteria</taxon>
        <taxon>Bacillati</taxon>
        <taxon>Actinomycetota</taxon>
        <taxon>Actinomycetes</taxon>
        <taxon>Kitasatosporales</taxon>
        <taxon>Streptomycetaceae</taxon>
        <taxon>Streptomyces</taxon>
    </lineage>
</organism>
<dbReference type="KEGG" id="sdd:D9753_07605"/>
<evidence type="ECO:0000256" key="4">
    <source>
        <dbReference type="ARBA" id="ARBA00022690"/>
    </source>
</evidence>
<feature type="domain" description="Subtilisin inhibitor" evidence="8">
    <location>
        <begin position="38"/>
        <end position="120"/>
    </location>
</feature>
<dbReference type="GO" id="GO:0006508">
    <property type="term" value="P:proteolysis"/>
    <property type="evidence" value="ECO:0007669"/>
    <property type="project" value="UniProtKB-KW"/>
</dbReference>
<dbReference type="AlphaFoldDB" id="A0A3G2JE53"/>
<dbReference type="RefSeq" id="WP_121786306.1">
    <property type="nucleotide sequence ID" value="NZ_CP033073.1"/>
</dbReference>
<evidence type="ECO:0000256" key="3">
    <source>
        <dbReference type="ARBA" id="ARBA00022525"/>
    </source>
</evidence>
<protein>
    <submittedName>
        <fullName evidence="9">Serine protease</fullName>
    </submittedName>
</protein>
<feature type="signal peptide" evidence="7">
    <location>
        <begin position="1"/>
        <end position="28"/>
    </location>
</feature>
<proteinExistence type="inferred from homology"/>
<evidence type="ECO:0000313" key="9">
    <source>
        <dbReference type="EMBL" id="AYN38802.1"/>
    </source>
</evidence>
<dbReference type="OrthoDB" id="4567948at2"/>
<evidence type="ECO:0000256" key="2">
    <source>
        <dbReference type="ARBA" id="ARBA00010472"/>
    </source>
</evidence>
<evidence type="ECO:0000256" key="6">
    <source>
        <dbReference type="ARBA" id="ARBA00023157"/>
    </source>
</evidence>
<keyword evidence="6" id="KW-1015">Disulfide bond</keyword>
<dbReference type="EMBL" id="CP033073">
    <property type="protein sequence ID" value="AYN38802.1"/>
    <property type="molecule type" value="Genomic_DNA"/>
</dbReference>
<evidence type="ECO:0000256" key="5">
    <source>
        <dbReference type="ARBA" id="ARBA00022900"/>
    </source>
</evidence>
<keyword evidence="7" id="KW-0732">Signal</keyword>
<evidence type="ECO:0000313" key="10">
    <source>
        <dbReference type="Proteomes" id="UP000268329"/>
    </source>
</evidence>
<gene>
    <name evidence="9" type="ORF">D9753_07605</name>
</gene>
<evidence type="ECO:0000256" key="7">
    <source>
        <dbReference type="SAM" id="SignalP"/>
    </source>
</evidence>
<feature type="chain" id="PRO_5018278429" evidence="7">
    <location>
        <begin position="29"/>
        <end position="137"/>
    </location>
</feature>
<dbReference type="GO" id="GO:0008233">
    <property type="term" value="F:peptidase activity"/>
    <property type="evidence" value="ECO:0007669"/>
    <property type="project" value="UniProtKB-KW"/>
</dbReference>
<name>A0A3G2JE53_9ACTN</name>
<keyword evidence="9" id="KW-0645">Protease</keyword>
<keyword evidence="5" id="KW-0722">Serine protease inhibitor</keyword>
<keyword evidence="9" id="KW-0378">Hydrolase</keyword>
<dbReference type="Pfam" id="PF00720">
    <property type="entry name" value="SSI"/>
    <property type="match status" value="1"/>
</dbReference>
<dbReference type="InterPro" id="IPR020054">
    <property type="entry name" value="Prot_inh_SSI_I16_CS"/>
</dbReference>